<reference evidence="3" key="1">
    <citation type="submission" date="2016-11" db="UniProtKB">
        <authorList>
            <consortium name="WormBaseParasite"/>
        </authorList>
    </citation>
    <scope>IDENTIFICATION</scope>
</reference>
<feature type="region of interest" description="Disordered" evidence="1">
    <location>
        <begin position="1"/>
        <end position="36"/>
    </location>
</feature>
<dbReference type="WBParaSite" id="Csp11.Scaffold541.g3386.t1">
    <property type="protein sequence ID" value="Csp11.Scaffold541.g3386.t1"/>
    <property type="gene ID" value="Csp11.Scaffold541.g3386"/>
</dbReference>
<keyword evidence="2" id="KW-1185">Reference proteome</keyword>
<evidence type="ECO:0000256" key="1">
    <source>
        <dbReference type="SAM" id="MobiDB-lite"/>
    </source>
</evidence>
<protein>
    <submittedName>
        <fullName evidence="3">Response regulatory domain-containing protein</fullName>
    </submittedName>
</protein>
<dbReference type="AlphaFoldDB" id="A0A1I7T898"/>
<dbReference type="eggNOG" id="ENOG502THHH">
    <property type="taxonomic scope" value="Eukaryota"/>
</dbReference>
<organism evidence="2 3">
    <name type="scientific">Caenorhabditis tropicalis</name>
    <dbReference type="NCBI Taxonomy" id="1561998"/>
    <lineage>
        <taxon>Eukaryota</taxon>
        <taxon>Metazoa</taxon>
        <taxon>Ecdysozoa</taxon>
        <taxon>Nematoda</taxon>
        <taxon>Chromadorea</taxon>
        <taxon>Rhabditida</taxon>
        <taxon>Rhabditina</taxon>
        <taxon>Rhabditomorpha</taxon>
        <taxon>Rhabditoidea</taxon>
        <taxon>Rhabditidae</taxon>
        <taxon>Peloderinae</taxon>
        <taxon>Caenorhabditis</taxon>
    </lineage>
</organism>
<accession>A0A1I7T898</accession>
<dbReference type="Proteomes" id="UP000095282">
    <property type="component" value="Unplaced"/>
</dbReference>
<evidence type="ECO:0000313" key="3">
    <source>
        <dbReference type="WBParaSite" id="Csp11.Scaffold541.g3386.t1"/>
    </source>
</evidence>
<sequence length="162" mass="18625">MHTMPVFSPRERPSRMHHRKGKNGSSGTAAVGKSIGRRESGMEAMARLRYLNKKPLCLQYNVPNSTYARKHYAPGAKRKEQSFIVVILCGIARLMQWAAVGFQQAAVDFLVKPAHELFPDEFPEQCFQSSFYRNPIQMRKRPVKRAIVRRTDVSRMLQSINF</sequence>
<proteinExistence type="predicted"/>
<name>A0A1I7T898_9PELO</name>
<evidence type="ECO:0000313" key="2">
    <source>
        <dbReference type="Proteomes" id="UP000095282"/>
    </source>
</evidence>